<dbReference type="Pfam" id="PF00211">
    <property type="entry name" value="Guanylate_cyc"/>
    <property type="match status" value="1"/>
</dbReference>
<dbReference type="AlphaFoldDB" id="A0AB39XJZ9"/>
<evidence type="ECO:0000259" key="1">
    <source>
        <dbReference type="PROSITE" id="PS50125"/>
    </source>
</evidence>
<dbReference type="InterPro" id="IPR001054">
    <property type="entry name" value="A/G_cyclase"/>
</dbReference>
<proteinExistence type="predicted"/>
<dbReference type="InterPro" id="IPR000073">
    <property type="entry name" value="AB_hydrolase_1"/>
</dbReference>
<dbReference type="SUPFAM" id="SSF53474">
    <property type="entry name" value="alpha/beta-Hydrolases"/>
    <property type="match status" value="1"/>
</dbReference>
<organism evidence="2">
    <name type="scientific">Bradyrhizobium sp. LLZ17</name>
    <dbReference type="NCBI Taxonomy" id="3239388"/>
    <lineage>
        <taxon>Bacteria</taxon>
        <taxon>Pseudomonadati</taxon>
        <taxon>Pseudomonadota</taxon>
        <taxon>Alphaproteobacteria</taxon>
        <taxon>Hyphomicrobiales</taxon>
        <taxon>Nitrobacteraceae</taxon>
        <taxon>Bradyrhizobium</taxon>
    </lineage>
</organism>
<dbReference type="PRINTS" id="PR00111">
    <property type="entry name" value="ABHYDROLASE"/>
</dbReference>
<dbReference type="PANTHER" id="PTHR43433:SF8">
    <property type="entry name" value="BIFUNCTIONAL LIPASE_ADENYLATE CYCLASE LIPJ"/>
    <property type="match status" value="1"/>
</dbReference>
<sequence>MQPATQYARSGDVHIAYQAFGDGPINLVLVPGFVSNVENYWEQPDFARFLTRLASYARVVTFDKRGTGGSDRVAELPGLDVRMDDLRAVMDAAGMEQAALLGISEGAPLSIMYAATYPHRCRAIVLYGSFSRFSYWFPTEEALETFFGYVEKAWGTGGSIQRFAPSRANDAAFQRWWGRNERLGASPSAVMALMRMNSQIEIGGVLPAVRVPALVIHRTDDQVVRVEGGRDVAAKIPGARLAEFPGTDHLFYVGENADDISDAIEEFLTGTRGSPAVDRVLATVLFTDIVGSTEKAASLGDRRWRALLDEHHAVIRRNIARFRGREVKTTGDGFLATFDGPARGVRCACAISDEIKLLGIEIRAGLHTGECEMIDDDVGGMAVHIGARVAALAGAGEVLVSGTVKDLVAGSGLRFASRGTTALKGIPGEWQIFAAEGLA</sequence>
<protein>
    <submittedName>
        <fullName evidence="2">Adenylate/guanylate cyclase domain-containing protein</fullName>
    </submittedName>
</protein>
<dbReference type="EMBL" id="CP165734">
    <property type="protein sequence ID" value="XDV57186.1"/>
    <property type="molecule type" value="Genomic_DNA"/>
</dbReference>
<dbReference type="SMART" id="SM00044">
    <property type="entry name" value="CYCc"/>
    <property type="match status" value="1"/>
</dbReference>
<accession>A0AB39XJZ9</accession>
<dbReference type="SUPFAM" id="SSF55073">
    <property type="entry name" value="Nucleotide cyclase"/>
    <property type="match status" value="1"/>
</dbReference>
<gene>
    <name evidence="2" type="ORF">AB8Z38_32225</name>
</gene>
<dbReference type="GO" id="GO:0004016">
    <property type="term" value="F:adenylate cyclase activity"/>
    <property type="evidence" value="ECO:0007669"/>
    <property type="project" value="UniProtKB-ARBA"/>
</dbReference>
<dbReference type="Gene3D" id="3.30.70.1230">
    <property type="entry name" value="Nucleotide cyclase"/>
    <property type="match status" value="1"/>
</dbReference>
<feature type="domain" description="Guanylate cyclase" evidence="1">
    <location>
        <begin position="283"/>
        <end position="390"/>
    </location>
</feature>
<dbReference type="Gene3D" id="3.40.50.1820">
    <property type="entry name" value="alpha/beta hydrolase"/>
    <property type="match status" value="1"/>
</dbReference>
<dbReference type="CDD" id="cd07302">
    <property type="entry name" value="CHD"/>
    <property type="match status" value="1"/>
</dbReference>
<dbReference type="InterPro" id="IPR029787">
    <property type="entry name" value="Nucleotide_cyclase"/>
</dbReference>
<evidence type="ECO:0000313" key="2">
    <source>
        <dbReference type="EMBL" id="XDV57186.1"/>
    </source>
</evidence>
<dbReference type="InterPro" id="IPR050471">
    <property type="entry name" value="AB_hydrolase"/>
</dbReference>
<dbReference type="InterPro" id="IPR029058">
    <property type="entry name" value="AB_hydrolase_fold"/>
</dbReference>
<dbReference type="PANTHER" id="PTHR43433">
    <property type="entry name" value="HYDROLASE, ALPHA/BETA FOLD FAMILY PROTEIN"/>
    <property type="match status" value="1"/>
</dbReference>
<dbReference type="RefSeq" id="WP_369721615.1">
    <property type="nucleotide sequence ID" value="NZ_CP165734.1"/>
</dbReference>
<dbReference type="Pfam" id="PF00561">
    <property type="entry name" value="Abhydrolase_1"/>
    <property type="match status" value="1"/>
</dbReference>
<dbReference type="GO" id="GO:0035556">
    <property type="term" value="P:intracellular signal transduction"/>
    <property type="evidence" value="ECO:0007669"/>
    <property type="project" value="InterPro"/>
</dbReference>
<dbReference type="PROSITE" id="PS50125">
    <property type="entry name" value="GUANYLATE_CYCLASE_2"/>
    <property type="match status" value="1"/>
</dbReference>
<dbReference type="GO" id="GO:0009190">
    <property type="term" value="P:cyclic nucleotide biosynthetic process"/>
    <property type="evidence" value="ECO:0007669"/>
    <property type="project" value="InterPro"/>
</dbReference>
<reference evidence="2" key="1">
    <citation type="submission" date="2024-08" db="EMBL/GenBank/DDBJ databases">
        <authorList>
            <person name="Chaddad Z."/>
            <person name="Lamrabet M."/>
            <person name="Bouhnik O."/>
            <person name="Alami S."/>
            <person name="Wipf D."/>
            <person name="Courty P.E."/>
            <person name="Missbah El Idrissi M."/>
        </authorList>
    </citation>
    <scope>NUCLEOTIDE SEQUENCE</scope>
    <source>
        <strain evidence="2">LLZ17</strain>
    </source>
</reference>
<name>A0AB39XJZ9_9BRAD</name>